<keyword evidence="13 17" id="KW-0753">Steroid metabolism</keyword>
<evidence type="ECO:0000256" key="1">
    <source>
        <dbReference type="ARBA" id="ARBA00003812"/>
    </source>
</evidence>
<dbReference type="PIRSF" id="PIRSF015950">
    <property type="entry name" value="Mev_P_decrbx"/>
    <property type="match status" value="1"/>
</dbReference>
<keyword evidence="21" id="KW-1185">Reference proteome</keyword>
<dbReference type="InterPro" id="IPR041431">
    <property type="entry name" value="Mvd1_C"/>
</dbReference>
<evidence type="ECO:0000256" key="14">
    <source>
        <dbReference type="ARBA" id="ARBA00023239"/>
    </source>
</evidence>
<feature type="domain" description="Diphosphomevalonate decarboxylase-like N-terminal" evidence="20">
    <location>
        <begin position="43"/>
        <end position="200"/>
    </location>
</feature>
<evidence type="ECO:0000256" key="6">
    <source>
        <dbReference type="ARBA" id="ARBA00022516"/>
    </source>
</evidence>
<dbReference type="InterPro" id="IPR029765">
    <property type="entry name" value="Mev_diP_decarb"/>
</dbReference>
<evidence type="ECO:0000256" key="4">
    <source>
        <dbReference type="ARBA" id="ARBA00012296"/>
    </source>
</evidence>
<keyword evidence="10 17" id="KW-0756">Sterol biosynthesis</keyword>
<keyword evidence="14 16" id="KW-0456">Lyase</keyword>
<dbReference type="GO" id="GO:0019287">
    <property type="term" value="P:isopentenyl diphosphate biosynthetic process, mevalonate pathway"/>
    <property type="evidence" value="ECO:0007669"/>
    <property type="project" value="UniProtKB-UniRule"/>
</dbReference>
<dbReference type="PANTHER" id="PTHR10977">
    <property type="entry name" value="DIPHOSPHOMEVALONATE DECARBOXYLASE"/>
    <property type="match status" value="1"/>
</dbReference>
<organism evidence="21 22">
    <name type="scientific">Biomphalaria glabrata</name>
    <name type="common">Bloodfluke planorb</name>
    <name type="synonym">Freshwater snail</name>
    <dbReference type="NCBI Taxonomy" id="6526"/>
    <lineage>
        <taxon>Eukaryota</taxon>
        <taxon>Metazoa</taxon>
        <taxon>Spiralia</taxon>
        <taxon>Lophotrochozoa</taxon>
        <taxon>Mollusca</taxon>
        <taxon>Gastropoda</taxon>
        <taxon>Heterobranchia</taxon>
        <taxon>Euthyneura</taxon>
        <taxon>Panpulmonata</taxon>
        <taxon>Hygrophila</taxon>
        <taxon>Lymnaeoidea</taxon>
        <taxon>Planorbidae</taxon>
        <taxon>Biomphalaria</taxon>
    </lineage>
</organism>
<keyword evidence="18" id="KW-0175">Coiled coil</keyword>
<proteinExistence type="inferred from homology"/>
<dbReference type="Proteomes" id="UP001165740">
    <property type="component" value="Chromosome 7"/>
</dbReference>
<evidence type="ECO:0000256" key="15">
    <source>
        <dbReference type="ARBA" id="ARBA00048154"/>
    </source>
</evidence>
<dbReference type="GO" id="GO:0005829">
    <property type="term" value="C:cytosol"/>
    <property type="evidence" value="ECO:0007669"/>
    <property type="project" value="InterPro"/>
</dbReference>
<dbReference type="GeneID" id="106069253"/>
<dbReference type="Gene3D" id="3.30.230.10">
    <property type="match status" value="1"/>
</dbReference>
<dbReference type="SUPFAM" id="SSF55060">
    <property type="entry name" value="GHMP Kinase, C-terminal domain"/>
    <property type="match status" value="1"/>
</dbReference>
<dbReference type="InterPro" id="IPR053859">
    <property type="entry name" value="MVD-like_N"/>
</dbReference>
<comment type="catalytic activity">
    <reaction evidence="15 16 17">
        <text>(R)-5-diphosphomevalonate + ATP = isopentenyl diphosphate + ADP + phosphate + CO2</text>
        <dbReference type="Rhea" id="RHEA:23732"/>
        <dbReference type="ChEBI" id="CHEBI:16526"/>
        <dbReference type="ChEBI" id="CHEBI:30616"/>
        <dbReference type="ChEBI" id="CHEBI:43474"/>
        <dbReference type="ChEBI" id="CHEBI:57557"/>
        <dbReference type="ChEBI" id="CHEBI:128769"/>
        <dbReference type="ChEBI" id="CHEBI:456216"/>
        <dbReference type="EC" id="4.1.1.33"/>
    </reaction>
</comment>
<evidence type="ECO:0000256" key="3">
    <source>
        <dbReference type="ARBA" id="ARBA00008831"/>
    </source>
</evidence>
<evidence type="ECO:0000256" key="16">
    <source>
        <dbReference type="PIRNR" id="PIRNR015950"/>
    </source>
</evidence>
<dbReference type="Pfam" id="PF22700">
    <property type="entry name" value="MVD-like_N"/>
    <property type="match status" value="1"/>
</dbReference>
<dbReference type="NCBIfam" id="TIGR01240">
    <property type="entry name" value="mevDPdecarb"/>
    <property type="match status" value="1"/>
</dbReference>
<evidence type="ECO:0000256" key="10">
    <source>
        <dbReference type="ARBA" id="ARBA00023011"/>
    </source>
</evidence>
<keyword evidence="12 17" id="KW-1207">Sterol metabolism</keyword>
<dbReference type="FunFam" id="3.30.230.10:FF:000018">
    <property type="entry name" value="Diphosphomevalonate decarboxylase"/>
    <property type="match status" value="1"/>
</dbReference>
<evidence type="ECO:0000256" key="9">
    <source>
        <dbReference type="ARBA" id="ARBA00022955"/>
    </source>
</evidence>
<evidence type="ECO:0000313" key="21">
    <source>
        <dbReference type="Proteomes" id="UP001165740"/>
    </source>
</evidence>
<keyword evidence="6 17" id="KW-0444">Lipid biosynthesis</keyword>
<dbReference type="GO" id="GO:0004163">
    <property type="term" value="F:diphosphomevalonate decarboxylase activity"/>
    <property type="evidence" value="ECO:0007669"/>
    <property type="project" value="UniProtKB-UniRule"/>
</dbReference>
<comment type="pathway">
    <text evidence="2 17">Steroid biosynthesis; cholesterol biosynthesis.</text>
</comment>
<feature type="coiled-coil region" evidence="18">
    <location>
        <begin position="99"/>
        <end position="126"/>
    </location>
</feature>
<dbReference type="RefSeq" id="XP_055891282.1">
    <property type="nucleotide sequence ID" value="XM_056035307.1"/>
</dbReference>
<comment type="similarity">
    <text evidence="3 16 17">Belongs to the diphosphomevalonate decarboxylase family.</text>
</comment>
<dbReference type="FunFam" id="3.30.70.890:FF:000005">
    <property type="entry name" value="Diphosphomevalonate decarboxylase"/>
    <property type="match status" value="1"/>
</dbReference>
<gene>
    <name evidence="22" type="primary">LOC106069253</name>
</gene>
<keyword evidence="11 16" id="KW-0443">Lipid metabolism</keyword>
<dbReference type="InterPro" id="IPR014721">
    <property type="entry name" value="Ribsml_uS5_D2-typ_fold_subgr"/>
</dbReference>
<evidence type="ECO:0000256" key="5">
    <source>
        <dbReference type="ARBA" id="ARBA00019335"/>
    </source>
</evidence>
<dbReference type="AlphaFoldDB" id="A0A9W3AVP0"/>
<dbReference type="OMA" id="LTLHAMM"/>
<dbReference type="EC" id="4.1.1.33" evidence="4 16"/>
<dbReference type="PANTHER" id="PTHR10977:SF3">
    <property type="entry name" value="DIPHOSPHOMEVALONATE DECARBOXYLASE"/>
    <property type="match status" value="1"/>
</dbReference>
<dbReference type="InterPro" id="IPR005935">
    <property type="entry name" value="Mev_decarb"/>
</dbReference>
<evidence type="ECO:0000256" key="11">
    <source>
        <dbReference type="ARBA" id="ARBA00023098"/>
    </source>
</evidence>
<keyword evidence="8 16" id="KW-0067">ATP-binding</keyword>
<name>A0A9W3AVP0_BIOGL</name>
<reference evidence="22" key="1">
    <citation type="submission" date="2025-08" db="UniProtKB">
        <authorList>
            <consortium name="RefSeq"/>
        </authorList>
    </citation>
    <scope>IDENTIFICATION</scope>
</reference>
<evidence type="ECO:0000259" key="19">
    <source>
        <dbReference type="Pfam" id="PF18376"/>
    </source>
</evidence>
<dbReference type="InterPro" id="IPR020568">
    <property type="entry name" value="Ribosomal_Su5_D2-typ_SF"/>
</dbReference>
<dbReference type="GO" id="GO:0006695">
    <property type="term" value="P:cholesterol biosynthetic process"/>
    <property type="evidence" value="ECO:0007669"/>
    <property type="project" value="UniProtKB-KW"/>
</dbReference>
<dbReference type="Gene3D" id="3.30.70.890">
    <property type="entry name" value="GHMP kinase, C-terminal domain"/>
    <property type="match status" value="1"/>
</dbReference>
<dbReference type="GO" id="GO:0005524">
    <property type="term" value="F:ATP binding"/>
    <property type="evidence" value="ECO:0007669"/>
    <property type="project" value="UniProtKB-UniRule"/>
</dbReference>
<comment type="function">
    <text evidence="1 17">Catalyzes the ATP dependent decarboxylation of (R)-5-diphosphomevalonate to form isopentenyl diphosphate (IPP). Functions in the mevalonate (MVA) pathway leading to isopentenyl diphosphate (IPP), a key precursor for the biosynthesis of isoprenoids and sterol synthesis.</text>
</comment>
<evidence type="ECO:0000256" key="7">
    <source>
        <dbReference type="ARBA" id="ARBA00022741"/>
    </source>
</evidence>
<evidence type="ECO:0000256" key="13">
    <source>
        <dbReference type="ARBA" id="ARBA00023221"/>
    </source>
</evidence>
<sequence length="417" mass="46169">MHTIYGAHGIERNISRGQDGIKDYGLNIIRSINLCVYLYTDLGGKRNEKLILPTNSSLSVTLGQDELRAKTSVAVSSDFNEDKMWLNGKEQSIENPRIQNVLKEIKRRARKRLSDSENEADLLLKHVHIVSENNFPTAAGLASSAAGYACLVYSLAKLYGVQGEISDIARQGSGSACRSIYGGYVAWEKGKADDGTDSYAVQIAPETHWPEMRALILVVSDQKKDVGSTEGMQTTISTSELMQQRIQGIDKKMKLMTQAIKEKDFPTFAKLTMQDSNQFHAVCLDTYPPVFYMTDVSRQIIQLVHSINDSTGHIKVAYTFDAGPNACLYLLEKDVPLVVSFVQHYFPSSTMHITGPAVSEYTLTSDDLEKVKVQPNPGAVKYIIHTKVGCGPQVVTDPAESLFSANRKPKHESSLER</sequence>
<evidence type="ECO:0000313" key="22">
    <source>
        <dbReference type="RefSeq" id="XP_055891282.1"/>
    </source>
</evidence>
<evidence type="ECO:0000256" key="12">
    <source>
        <dbReference type="ARBA" id="ARBA00023166"/>
    </source>
</evidence>
<evidence type="ECO:0000256" key="18">
    <source>
        <dbReference type="SAM" id="Coils"/>
    </source>
</evidence>
<evidence type="ECO:0000259" key="20">
    <source>
        <dbReference type="Pfam" id="PF22700"/>
    </source>
</evidence>
<keyword evidence="7 16" id="KW-0547">Nucleotide-binding</keyword>
<dbReference type="OrthoDB" id="10253702at2759"/>
<accession>A0A9W3AVP0</accession>
<evidence type="ECO:0000256" key="2">
    <source>
        <dbReference type="ARBA" id="ARBA00004770"/>
    </source>
</evidence>
<feature type="domain" description="Mvd1 C-terminal" evidence="19">
    <location>
        <begin position="214"/>
        <end position="395"/>
    </location>
</feature>
<dbReference type="Pfam" id="PF18376">
    <property type="entry name" value="MDD_C"/>
    <property type="match status" value="1"/>
</dbReference>
<keyword evidence="17" id="KW-0153">Cholesterol metabolism</keyword>
<dbReference type="InterPro" id="IPR036554">
    <property type="entry name" value="GHMP_kinase_C_sf"/>
</dbReference>
<dbReference type="SUPFAM" id="SSF54211">
    <property type="entry name" value="Ribosomal protein S5 domain 2-like"/>
    <property type="match status" value="1"/>
</dbReference>
<keyword evidence="17" id="KW-0152">Cholesterol biosynthesis</keyword>
<evidence type="ECO:0000256" key="17">
    <source>
        <dbReference type="RuleBase" id="RU363086"/>
    </source>
</evidence>
<evidence type="ECO:0000256" key="8">
    <source>
        <dbReference type="ARBA" id="ARBA00022840"/>
    </source>
</evidence>
<protein>
    <recommendedName>
        <fullName evidence="5 16">Diphosphomevalonate decarboxylase</fullName>
        <ecNumber evidence="4 16">4.1.1.33</ecNumber>
    </recommendedName>
</protein>
<keyword evidence="9 17" id="KW-0752">Steroid biosynthesis</keyword>